<organism evidence="1 2">
    <name type="scientific">Paralvinella palmiformis</name>
    <dbReference type="NCBI Taxonomy" id="53620"/>
    <lineage>
        <taxon>Eukaryota</taxon>
        <taxon>Metazoa</taxon>
        <taxon>Spiralia</taxon>
        <taxon>Lophotrochozoa</taxon>
        <taxon>Annelida</taxon>
        <taxon>Polychaeta</taxon>
        <taxon>Sedentaria</taxon>
        <taxon>Canalipalpata</taxon>
        <taxon>Terebellida</taxon>
        <taxon>Terebelliformia</taxon>
        <taxon>Alvinellidae</taxon>
        <taxon>Paralvinella</taxon>
    </lineage>
</organism>
<keyword evidence="2" id="KW-1185">Reference proteome</keyword>
<reference evidence="1" key="1">
    <citation type="journal article" date="2023" name="Mol. Biol. Evol.">
        <title>Third-Generation Sequencing Reveals the Adaptive Role of the Epigenome in Three Deep-Sea Polychaetes.</title>
        <authorList>
            <person name="Perez M."/>
            <person name="Aroh O."/>
            <person name="Sun Y."/>
            <person name="Lan Y."/>
            <person name="Juniper S.K."/>
            <person name="Young C.R."/>
            <person name="Angers B."/>
            <person name="Qian P.Y."/>
        </authorList>
    </citation>
    <scope>NUCLEOTIDE SEQUENCE</scope>
    <source>
        <strain evidence="1">P08H-3</strain>
    </source>
</reference>
<gene>
    <name evidence="1" type="ORF">LSH36_305g00040</name>
</gene>
<evidence type="ECO:0000313" key="2">
    <source>
        <dbReference type="Proteomes" id="UP001208570"/>
    </source>
</evidence>
<protein>
    <submittedName>
        <fullName evidence="1">Uncharacterized protein</fullName>
    </submittedName>
</protein>
<dbReference type="EMBL" id="JAODUP010000305">
    <property type="protein sequence ID" value="KAK2153152.1"/>
    <property type="molecule type" value="Genomic_DNA"/>
</dbReference>
<proteinExistence type="predicted"/>
<sequence length="104" mass="11739">MDEVIEGSVRFIAACYGSHERTNMSAARYDIWTSKMANTKLTTALQLKILPPTTEAFGEHVHRAHFQVAIWCSALQQDPSNLNTRHFAWSLESATSCCPRMCYS</sequence>
<dbReference type="AlphaFoldDB" id="A0AAD9JI24"/>
<comment type="caution">
    <text evidence="1">The sequence shown here is derived from an EMBL/GenBank/DDBJ whole genome shotgun (WGS) entry which is preliminary data.</text>
</comment>
<name>A0AAD9JI24_9ANNE</name>
<dbReference type="Proteomes" id="UP001208570">
    <property type="component" value="Unassembled WGS sequence"/>
</dbReference>
<accession>A0AAD9JI24</accession>
<evidence type="ECO:0000313" key="1">
    <source>
        <dbReference type="EMBL" id="KAK2153152.1"/>
    </source>
</evidence>